<sequence>MNNSSSQFLDFASMALKFRTLSLTVLLLVLIALIMLPDGVVSLTPREYDSMQRVLRGHGYNLMCNAMATSDLQWMLLTFPANASFTIFAPTDASLFALDMIQTASSYTDTLRFHVVPLRLSLSNLRSLAAGSFLPTLLPSSALRLVSPRPLSVSGVDVVLPGLFYSRHLAVHGLGGILSLASLVPYGSSHSPVPKVEPMSTSDFNGTDLSPVIAPSSVNTGSPSISPAFVTVDEISPAPAAPSPLSANSVAERARVLLMEINADTDHEKSKSISDAGKIFGSESPPLVMEARPEGVNKLEKCGALDEMTIDCFVPEGAAGLDHISVHHVVRVST</sequence>
<evidence type="ECO:0000313" key="4">
    <source>
        <dbReference type="Proteomes" id="UP000006882"/>
    </source>
</evidence>
<dbReference type="SUPFAM" id="SSF82153">
    <property type="entry name" value="FAS1 domain"/>
    <property type="match status" value="1"/>
</dbReference>
<evidence type="ECO:0000259" key="2">
    <source>
        <dbReference type="PROSITE" id="PS50213"/>
    </source>
</evidence>
<reference evidence="3 4" key="1">
    <citation type="journal article" date="2013" name="Nat. Genet.">
        <title>The high-quality draft genome of peach (Prunus persica) identifies unique patterns of genetic diversity, domestication and genome evolution.</title>
        <authorList>
            <consortium name="International Peach Genome Initiative"/>
            <person name="Verde I."/>
            <person name="Abbott A.G."/>
            <person name="Scalabrin S."/>
            <person name="Jung S."/>
            <person name="Shu S."/>
            <person name="Marroni F."/>
            <person name="Zhebentyayeva T."/>
            <person name="Dettori M.T."/>
            <person name="Grimwood J."/>
            <person name="Cattonaro F."/>
            <person name="Zuccolo A."/>
            <person name="Rossini L."/>
            <person name="Jenkins J."/>
            <person name="Vendramin E."/>
            <person name="Meisel L.A."/>
            <person name="Decroocq V."/>
            <person name="Sosinski B."/>
            <person name="Prochnik S."/>
            <person name="Mitros T."/>
            <person name="Policriti A."/>
            <person name="Cipriani G."/>
            <person name="Dondini L."/>
            <person name="Ficklin S."/>
            <person name="Goodstein D.M."/>
            <person name="Xuan P."/>
            <person name="Del Fabbro C."/>
            <person name="Aramini V."/>
            <person name="Copetti D."/>
            <person name="Gonzalez S."/>
            <person name="Horner D.S."/>
            <person name="Falchi R."/>
            <person name="Lucas S."/>
            <person name="Mica E."/>
            <person name="Maldonado J."/>
            <person name="Lazzari B."/>
            <person name="Bielenberg D."/>
            <person name="Pirona R."/>
            <person name="Miculan M."/>
            <person name="Barakat A."/>
            <person name="Testolin R."/>
            <person name="Stella A."/>
            <person name="Tartarini S."/>
            <person name="Tonutti P."/>
            <person name="Arus P."/>
            <person name="Orellana A."/>
            <person name="Wells C."/>
            <person name="Main D."/>
            <person name="Vizzotto G."/>
            <person name="Silva H."/>
            <person name="Salamini F."/>
            <person name="Schmutz J."/>
            <person name="Morgante M."/>
            <person name="Rokhsar D.S."/>
        </authorList>
    </citation>
    <scope>NUCLEOTIDE SEQUENCE [LARGE SCALE GENOMIC DNA]</scope>
    <source>
        <strain evidence="4">cv. Nemared</strain>
    </source>
</reference>
<comment type="similarity">
    <text evidence="1">Belongs to the fasciclin-like AGP family.</text>
</comment>
<organism evidence="3 4">
    <name type="scientific">Prunus persica</name>
    <name type="common">Peach</name>
    <name type="synonym">Amygdalus persica</name>
    <dbReference type="NCBI Taxonomy" id="3760"/>
    <lineage>
        <taxon>Eukaryota</taxon>
        <taxon>Viridiplantae</taxon>
        <taxon>Streptophyta</taxon>
        <taxon>Embryophyta</taxon>
        <taxon>Tracheophyta</taxon>
        <taxon>Spermatophyta</taxon>
        <taxon>Magnoliopsida</taxon>
        <taxon>eudicotyledons</taxon>
        <taxon>Gunneridae</taxon>
        <taxon>Pentapetalae</taxon>
        <taxon>rosids</taxon>
        <taxon>fabids</taxon>
        <taxon>Rosales</taxon>
        <taxon>Rosaceae</taxon>
        <taxon>Amygdaloideae</taxon>
        <taxon>Amygdaleae</taxon>
        <taxon>Prunus</taxon>
    </lineage>
</organism>
<name>A0A251RJA4_PRUPE</name>
<evidence type="ECO:0000313" key="3">
    <source>
        <dbReference type="EMBL" id="ONI36027.1"/>
    </source>
</evidence>
<dbReference type="Pfam" id="PF02469">
    <property type="entry name" value="Fasciclin"/>
    <property type="match status" value="1"/>
</dbReference>
<dbReference type="PROSITE" id="PS50213">
    <property type="entry name" value="FAS1"/>
    <property type="match status" value="1"/>
</dbReference>
<dbReference type="STRING" id="3760.A0A251RJA4"/>
<dbReference type="eggNOG" id="ENOG502S47X">
    <property type="taxonomic scope" value="Eukaryota"/>
</dbReference>
<feature type="domain" description="FAS1" evidence="2">
    <location>
        <begin position="47"/>
        <end position="178"/>
    </location>
</feature>
<dbReference type="EMBL" id="CM007651">
    <property type="protein sequence ID" value="ONI36027.1"/>
    <property type="molecule type" value="Genomic_DNA"/>
</dbReference>
<dbReference type="InterPro" id="IPR052806">
    <property type="entry name" value="Fasciclin-like_AGP"/>
</dbReference>
<gene>
    <name evidence="3" type="ORF">PRUPE_1G566000</name>
</gene>
<dbReference type="Proteomes" id="UP000006882">
    <property type="component" value="Chromosome G1"/>
</dbReference>
<protein>
    <recommendedName>
        <fullName evidence="2">FAS1 domain-containing protein</fullName>
    </recommendedName>
</protein>
<proteinExistence type="inferred from homology"/>
<dbReference type="PANTHER" id="PTHR33985">
    <property type="entry name" value="OS02G0491300 PROTEIN-RELATED"/>
    <property type="match status" value="1"/>
</dbReference>
<dbReference type="Gene3D" id="2.30.180.10">
    <property type="entry name" value="FAS1 domain"/>
    <property type="match status" value="1"/>
</dbReference>
<dbReference type="PANTHER" id="PTHR33985:SF15">
    <property type="entry name" value="FASCICLIN-LIKE ARABINOGALACTAN PROTEIN 19"/>
    <property type="match status" value="1"/>
</dbReference>
<keyword evidence="4" id="KW-1185">Reference proteome</keyword>
<dbReference type="InterPro" id="IPR036378">
    <property type="entry name" value="FAS1_dom_sf"/>
</dbReference>
<dbReference type="InterPro" id="IPR000782">
    <property type="entry name" value="FAS1_domain"/>
</dbReference>
<evidence type="ECO:0000256" key="1">
    <source>
        <dbReference type="ARBA" id="ARBA00007843"/>
    </source>
</evidence>
<accession>A0A251RJA4</accession>
<dbReference type="Gramene" id="ONI36027">
    <property type="protein sequence ID" value="ONI36027"/>
    <property type="gene ID" value="PRUPE_1G566000"/>
</dbReference>
<dbReference type="AlphaFoldDB" id="A0A251RJA4"/>